<dbReference type="GO" id="GO:0051287">
    <property type="term" value="F:NAD binding"/>
    <property type="evidence" value="ECO:0007669"/>
    <property type="project" value="UniProtKB-ARBA"/>
</dbReference>
<keyword evidence="8" id="KW-1185">Reference proteome</keyword>
<dbReference type="EMBL" id="CABVGP010000001">
    <property type="protein sequence ID" value="VVJ18035.1"/>
    <property type="molecule type" value="Genomic_DNA"/>
</dbReference>
<dbReference type="Pfam" id="PF20143">
    <property type="entry name" value="NAD_kinase_C"/>
    <property type="match status" value="1"/>
</dbReference>
<dbReference type="GO" id="GO:0046872">
    <property type="term" value="F:metal ion binding"/>
    <property type="evidence" value="ECO:0007669"/>
    <property type="project" value="UniProtKB-UniRule"/>
</dbReference>
<keyword evidence="6" id="KW-0547">Nucleotide-binding</keyword>
<dbReference type="PANTHER" id="PTHR20275">
    <property type="entry name" value="NAD KINASE"/>
    <property type="match status" value="1"/>
</dbReference>
<evidence type="ECO:0000313" key="8">
    <source>
        <dbReference type="Proteomes" id="UP000399805"/>
    </source>
</evidence>
<comment type="function">
    <text evidence="6">Involved in the regulation of the intracellular balance of NAD and NADP, and is a key enzyme in the biosynthesis of NADP. Catalyzes specifically the phosphorylation on 2'-hydroxyl of the adenosine moiety of NAD to yield NADP.</text>
</comment>
<evidence type="ECO:0000256" key="4">
    <source>
        <dbReference type="ARBA" id="ARBA00023027"/>
    </source>
</evidence>
<proteinExistence type="inferred from homology"/>
<keyword evidence="4 6" id="KW-0520">NAD</keyword>
<keyword evidence="2 6" id="KW-0418">Kinase</keyword>
<dbReference type="PANTHER" id="PTHR20275:SF0">
    <property type="entry name" value="NAD KINASE"/>
    <property type="match status" value="1"/>
</dbReference>
<comment type="subcellular location">
    <subcellularLocation>
        <location evidence="6">Cytoplasm</location>
    </subcellularLocation>
</comment>
<keyword evidence="6" id="KW-0067">ATP-binding</keyword>
<feature type="active site" description="Proton acceptor" evidence="6">
    <location>
        <position position="75"/>
    </location>
</feature>
<keyword evidence="6" id="KW-0963">Cytoplasm</keyword>
<dbReference type="GO" id="GO:0019674">
    <property type="term" value="P:NAD+ metabolic process"/>
    <property type="evidence" value="ECO:0007669"/>
    <property type="project" value="InterPro"/>
</dbReference>
<sequence length="318" mass="33319">MDLMAGSEITRVGVVAHPRKPVHDSVDVLVAYASRHGVELVVRGTDAAQVEAGVPVVSDAEFAAGVDAVVSLGGDGTMLGAMRLAVDRPVPVLGVNYGNVGFLVEIAPAELAGALERLHSGDFEIEPHSCVALEEGDAAVVAFNDVVVGGAEPGATVEVDLLVDGAQFGYYRCDALILSTPTGSTAYNYAAGGPVISPAAEVLAVTPVASMSGVSRSIVLPARDVVTLRSAARSAPPMLRVDGNAWRPLDPATPLTATLRPDAAQVVRLDPGRHARRSRVKLSLLDLPLRPEQMAELLPTEVREDLARLRERRQLPEG</sequence>
<evidence type="ECO:0000256" key="2">
    <source>
        <dbReference type="ARBA" id="ARBA00022777"/>
    </source>
</evidence>
<dbReference type="InterPro" id="IPR016064">
    <property type="entry name" value="NAD/diacylglycerol_kinase_sf"/>
</dbReference>
<dbReference type="Proteomes" id="UP000399805">
    <property type="component" value="Unassembled WGS sequence"/>
</dbReference>
<feature type="binding site" evidence="6">
    <location>
        <position position="174"/>
    </location>
    <ligand>
        <name>NAD(+)</name>
        <dbReference type="ChEBI" id="CHEBI:57540"/>
    </ligand>
</feature>
<evidence type="ECO:0000313" key="7">
    <source>
        <dbReference type="EMBL" id="VVJ18035.1"/>
    </source>
</evidence>
<dbReference type="GO" id="GO:0006741">
    <property type="term" value="P:NADP+ biosynthetic process"/>
    <property type="evidence" value="ECO:0007669"/>
    <property type="project" value="UniProtKB-UniRule"/>
</dbReference>
<reference evidence="7 8" key="1">
    <citation type="submission" date="2019-09" db="EMBL/GenBank/DDBJ databases">
        <authorList>
            <person name="Leyn A S."/>
        </authorList>
    </citation>
    <scope>NUCLEOTIDE SEQUENCE [LARGE SCALE GENOMIC DNA]</scope>
    <source>
        <strain evidence="7">AA231_1</strain>
    </source>
</reference>
<dbReference type="GO" id="GO:0005524">
    <property type="term" value="F:ATP binding"/>
    <property type="evidence" value="ECO:0007669"/>
    <property type="project" value="UniProtKB-KW"/>
</dbReference>
<dbReference type="InterPro" id="IPR017437">
    <property type="entry name" value="ATP-NAD_kinase_PpnK-typ_C"/>
</dbReference>
<protein>
    <recommendedName>
        <fullName evidence="6">NAD kinase</fullName>
        <ecNumber evidence="6">2.7.1.23</ecNumber>
    </recommendedName>
    <alternativeName>
        <fullName evidence="6">ATP-dependent NAD kinase</fullName>
    </alternativeName>
</protein>
<dbReference type="SUPFAM" id="SSF111331">
    <property type="entry name" value="NAD kinase/diacylglycerol kinase-like"/>
    <property type="match status" value="1"/>
</dbReference>
<name>A0A6I8LQW6_9PSEU</name>
<comment type="cofactor">
    <cofactor evidence="6">
        <name>a divalent metal cation</name>
        <dbReference type="ChEBI" id="CHEBI:60240"/>
    </cofactor>
</comment>
<dbReference type="InterPro" id="IPR002504">
    <property type="entry name" value="NADK"/>
</dbReference>
<dbReference type="HAMAP" id="MF_00361">
    <property type="entry name" value="NAD_kinase"/>
    <property type="match status" value="1"/>
</dbReference>
<evidence type="ECO:0000256" key="6">
    <source>
        <dbReference type="HAMAP-Rule" id="MF_00361"/>
    </source>
</evidence>
<feature type="binding site" evidence="6">
    <location>
        <position position="172"/>
    </location>
    <ligand>
        <name>NAD(+)</name>
        <dbReference type="ChEBI" id="CHEBI:57540"/>
    </ligand>
</feature>
<dbReference type="AlphaFoldDB" id="A0A6I8LQW6"/>
<dbReference type="EC" id="2.7.1.23" evidence="6"/>
<feature type="binding site" evidence="6">
    <location>
        <position position="209"/>
    </location>
    <ligand>
        <name>NAD(+)</name>
        <dbReference type="ChEBI" id="CHEBI:57540"/>
    </ligand>
</feature>
<evidence type="ECO:0000256" key="1">
    <source>
        <dbReference type="ARBA" id="ARBA00022679"/>
    </source>
</evidence>
<keyword evidence="1 6" id="KW-0808">Transferase</keyword>
<comment type="catalytic activity">
    <reaction evidence="5 6">
        <text>NAD(+) + ATP = ADP + NADP(+) + H(+)</text>
        <dbReference type="Rhea" id="RHEA:18629"/>
        <dbReference type="ChEBI" id="CHEBI:15378"/>
        <dbReference type="ChEBI" id="CHEBI:30616"/>
        <dbReference type="ChEBI" id="CHEBI:57540"/>
        <dbReference type="ChEBI" id="CHEBI:58349"/>
        <dbReference type="ChEBI" id="CHEBI:456216"/>
        <dbReference type="EC" id="2.7.1.23"/>
    </reaction>
</comment>
<dbReference type="GO" id="GO:0005737">
    <property type="term" value="C:cytoplasm"/>
    <property type="evidence" value="ECO:0007669"/>
    <property type="project" value="UniProtKB-SubCell"/>
</dbReference>
<comment type="similarity">
    <text evidence="6">Belongs to the NAD kinase family.</text>
</comment>
<dbReference type="Pfam" id="PF01513">
    <property type="entry name" value="NAD_kinase"/>
    <property type="match status" value="1"/>
</dbReference>
<dbReference type="GO" id="GO:0003951">
    <property type="term" value="F:NAD+ kinase activity"/>
    <property type="evidence" value="ECO:0007669"/>
    <property type="project" value="UniProtKB-UniRule"/>
</dbReference>
<evidence type="ECO:0000256" key="5">
    <source>
        <dbReference type="ARBA" id="ARBA00047925"/>
    </source>
</evidence>
<accession>A0A6I8LQW6</accession>
<dbReference type="Gene3D" id="2.60.200.30">
    <property type="entry name" value="Probable inorganic polyphosphate/atp-NAD kinase, domain 2"/>
    <property type="match status" value="1"/>
</dbReference>
<gene>
    <name evidence="6" type="primary">nadK</name>
    <name evidence="7" type="ORF">AA23TX_03056</name>
</gene>
<comment type="caution">
    <text evidence="6">Lacks conserved residue(s) required for the propagation of feature annotation.</text>
</comment>
<evidence type="ECO:0000256" key="3">
    <source>
        <dbReference type="ARBA" id="ARBA00022857"/>
    </source>
</evidence>
<dbReference type="Gene3D" id="3.40.50.10330">
    <property type="entry name" value="Probable inorganic polyphosphate/atp-NAD kinase, domain 1"/>
    <property type="match status" value="1"/>
</dbReference>
<feature type="binding site" evidence="6">
    <location>
        <begin position="144"/>
        <end position="145"/>
    </location>
    <ligand>
        <name>NAD(+)</name>
        <dbReference type="ChEBI" id="CHEBI:57540"/>
    </ligand>
</feature>
<organism evidence="7 8">
    <name type="scientific">Amycolatopsis camponoti</name>
    <dbReference type="NCBI Taxonomy" id="2606593"/>
    <lineage>
        <taxon>Bacteria</taxon>
        <taxon>Bacillati</taxon>
        <taxon>Actinomycetota</taxon>
        <taxon>Actinomycetes</taxon>
        <taxon>Pseudonocardiales</taxon>
        <taxon>Pseudonocardiaceae</taxon>
        <taxon>Amycolatopsis</taxon>
    </lineage>
</organism>
<dbReference type="InterPro" id="IPR017438">
    <property type="entry name" value="ATP-NAD_kinase_N"/>
</dbReference>
<feature type="binding site" evidence="6">
    <location>
        <position position="244"/>
    </location>
    <ligand>
        <name>NAD(+)</name>
        <dbReference type="ChEBI" id="CHEBI:57540"/>
    </ligand>
</feature>
<keyword evidence="3 6" id="KW-0521">NADP</keyword>
<feature type="binding site" evidence="6">
    <location>
        <begin position="75"/>
        <end position="76"/>
    </location>
    <ligand>
        <name>NAD(+)</name>
        <dbReference type="ChEBI" id="CHEBI:57540"/>
    </ligand>
</feature>